<gene>
    <name evidence="4" type="ORF">PPNO1_LOCUS4024</name>
</gene>
<comment type="similarity">
    <text evidence="1">Belongs to the NmrA-type oxidoreductase family.</text>
</comment>
<dbReference type="GO" id="GO:0005634">
    <property type="term" value="C:nucleus"/>
    <property type="evidence" value="ECO:0007669"/>
    <property type="project" value="TreeGrafter"/>
</dbReference>
<dbReference type="OrthoDB" id="9997102at2759"/>
<evidence type="ECO:0000256" key="2">
    <source>
        <dbReference type="ARBA" id="ARBA00022857"/>
    </source>
</evidence>
<dbReference type="Proteomes" id="UP000838763">
    <property type="component" value="Unassembled WGS sequence"/>
</dbReference>
<dbReference type="InterPro" id="IPR036291">
    <property type="entry name" value="NAD(P)-bd_dom_sf"/>
</dbReference>
<dbReference type="InterPro" id="IPR008030">
    <property type="entry name" value="NmrA-like"/>
</dbReference>
<evidence type="ECO:0000313" key="4">
    <source>
        <dbReference type="EMBL" id="CAI4214293.1"/>
    </source>
</evidence>
<sequence length="288" mass="32007">MTKTILVTGATGKQGGAVVDTLIKENADFEILALTRDATSGSAQRLAKKSDKIKLVTTSPIWGVFSVQVAIGGSGKDAEFTQGRDLVDAALKAGVKHFVYSSVDRHGAASIDNPTNIPHFIHKHKIEKHLIKSTAQGQMDWTILRPVAFMENFTDNFFGRVMASAWRSVVKDKPLQLIAVPDIGVFGAKAFLHPEEYKGRAISLAGDELTLEQLNRIFQKQTGKNAPETYGVLARLIMWLSKDFGYMFQWFYDVGYDADIAELRKIHPGLKNFETWLAEDSDFARKDK</sequence>
<evidence type="ECO:0000313" key="5">
    <source>
        <dbReference type="Proteomes" id="UP000838763"/>
    </source>
</evidence>
<organism evidence="4 5">
    <name type="scientific">Parascedosporium putredinis</name>
    <dbReference type="NCBI Taxonomy" id="1442378"/>
    <lineage>
        <taxon>Eukaryota</taxon>
        <taxon>Fungi</taxon>
        <taxon>Dikarya</taxon>
        <taxon>Ascomycota</taxon>
        <taxon>Pezizomycotina</taxon>
        <taxon>Sordariomycetes</taxon>
        <taxon>Hypocreomycetidae</taxon>
        <taxon>Microascales</taxon>
        <taxon>Microascaceae</taxon>
        <taxon>Parascedosporium</taxon>
    </lineage>
</organism>
<reference evidence="4" key="1">
    <citation type="submission" date="2022-11" db="EMBL/GenBank/DDBJ databases">
        <authorList>
            <person name="Scott C."/>
            <person name="Bruce N."/>
        </authorList>
    </citation>
    <scope>NUCLEOTIDE SEQUENCE</scope>
</reference>
<feature type="domain" description="NmrA-like" evidence="3">
    <location>
        <begin position="1"/>
        <end position="274"/>
    </location>
</feature>
<keyword evidence="2" id="KW-0521">NADP</keyword>
<dbReference type="SUPFAM" id="SSF51735">
    <property type="entry name" value="NAD(P)-binding Rossmann-fold domains"/>
    <property type="match status" value="1"/>
</dbReference>
<evidence type="ECO:0000256" key="1">
    <source>
        <dbReference type="ARBA" id="ARBA00006328"/>
    </source>
</evidence>
<evidence type="ECO:0000259" key="3">
    <source>
        <dbReference type="Pfam" id="PF05368"/>
    </source>
</evidence>
<dbReference type="Gene3D" id="3.90.25.10">
    <property type="entry name" value="UDP-galactose 4-epimerase, domain 1"/>
    <property type="match status" value="1"/>
</dbReference>
<dbReference type="PANTHER" id="PTHR42748:SF7">
    <property type="entry name" value="NMRA LIKE REDOX SENSOR 1-RELATED"/>
    <property type="match status" value="1"/>
</dbReference>
<dbReference type="Pfam" id="PF05368">
    <property type="entry name" value="NmrA"/>
    <property type="match status" value="1"/>
</dbReference>
<comment type="caution">
    <text evidence="4">The sequence shown here is derived from an EMBL/GenBank/DDBJ whole genome shotgun (WGS) entry which is preliminary data.</text>
</comment>
<name>A0A9P1MAD1_9PEZI</name>
<protein>
    <recommendedName>
        <fullName evidence="3">NmrA-like domain-containing protein</fullName>
    </recommendedName>
</protein>
<dbReference type="Gene3D" id="3.40.50.720">
    <property type="entry name" value="NAD(P)-binding Rossmann-like Domain"/>
    <property type="match status" value="1"/>
</dbReference>
<dbReference type="InterPro" id="IPR051164">
    <property type="entry name" value="NmrA-like_oxidored"/>
</dbReference>
<accession>A0A9P1MAD1</accession>
<dbReference type="PANTHER" id="PTHR42748">
    <property type="entry name" value="NITROGEN METABOLITE REPRESSION PROTEIN NMRA FAMILY MEMBER"/>
    <property type="match status" value="1"/>
</dbReference>
<dbReference type="AlphaFoldDB" id="A0A9P1MAD1"/>
<keyword evidence="5" id="KW-1185">Reference proteome</keyword>
<dbReference type="EMBL" id="CALLCH030000011">
    <property type="protein sequence ID" value="CAI4214293.1"/>
    <property type="molecule type" value="Genomic_DNA"/>
</dbReference>
<proteinExistence type="inferred from homology"/>